<keyword evidence="2" id="KW-1185">Reference proteome</keyword>
<evidence type="ECO:0000313" key="2">
    <source>
        <dbReference type="Proteomes" id="UP000593574"/>
    </source>
</evidence>
<comment type="caution">
    <text evidence="1">The sequence shown here is derived from an EMBL/GenBank/DDBJ whole genome shotgun (WGS) entry which is preliminary data.</text>
</comment>
<dbReference type="Proteomes" id="UP000593574">
    <property type="component" value="Unassembled WGS sequence"/>
</dbReference>
<accession>A0A7J9ABR0</accession>
<protein>
    <submittedName>
        <fullName evidence="1">Uncharacterized protein</fullName>
    </submittedName>
</protein>
<dbReference type="Pfam" id="PF14223">
    <property type="entry name" value="Retrotran_gag_2"/>
    <property type="match status" value="1"/>
</dbReference>
<name>A0A7J9ABR0_9ROSI</name>
<organism evidence="1 2">
    <name type="scientific">Gossypium laxum</name>
    <dbReference type="NCBI Taxonomy" id="34288"/>
    <lineage>
        <taxon>Eukaryota</taxon>
        <taxon>Viridiplantae</taxon>
        <taxon>Streptophyta</taxon>
        <taxon>Embryophyta</taxon>
        <taxon>Tracheophyta</taxon>
        <taxon>Spermatophyta</taxon>
        <taxon>Magnoliopsida</taxon>
        <taxon>eudicotyledons</taxon>
        <taxon>Gunneridae</taxon>
        <taxon>Pentapetalae</taxon>
        <taxon>rosids</taxon>
        <taxon>malvids</taxon>
        <taxon>Malvales</taxon>
        <taxon>Malvaceae</taxon>
        <taxon>Malvoideae</taxon>
        <taxon>Gossypium</taxon>
    </lineage>
</organism>
<gene>
    <name evidence="1" type="ORF">Golax_009029</name>
</gene>
<dbReference type="EMBL" id="JABEZV010000009">
    <property type="protein sequence ID" value="MBA0721491.1"/>
    <property type="molecule type" value="Genomic_DNA"/>
</dbReference>
<proteinExistence type="predicted"/>
<evidence type="ECO:0000313" key="1">
    <source>
        <dbReference type="EMBL" id="MBA0721491.1"/>
    </source>
</evidence>
<dbReference type="AlphaFoldDB" id="A0A7J9ABR0"/>
<reference evidence="1 2" key="1">
    <citation type="journal article" date="2019" name="Genome Biol. Evol.">
        <title>Insights into the evolution of the New World diploid cottons (Gossypium, subgenus Houzingenia) based on genome sequencing.</title>
        <authorList>
            <person name="Grover C.E."/>
            <person name="Arick M.A. 2nd"/>
            <person name="Thrash A."/>
            <person name="Conover J.L."/>
            <person name="Sanders W.S."/>
            <person name="Peterson D.G."/>
            <person name="Frelichowski J.E."/>
            <person name="Scheffler J.A."/>
            <person name="Scheffler B.E."/>
            <person name="Wendel J.F."/>
        </authorList>
    </citation>
    <scope>NUCLEOTIDE SEQUENCE [LARGE SCALE GENOMIC DNA]</scope>
    <source>
        <strain evidence="1">4</strain>
        <tissue evidence="1">Leaf</tissue>
    </source>
</reference>
<sequence>MDIDLILREEQSAPLTVESTLDVKRDFERWNRSNRISLMIMKHNISEAFRGIESEEITQPMYKGQGNVREYIMEMFHVTSRLKALKIELSKELLVLMVLVSLPTQFNQFKISYKCQKEKWTLNELISHCVHEEEKLKRISLKVLIWPIPLKTRARKENIIMKLLRVQLKRNNNKLQMSSTDTLRTFTKTSQGSSQSSAFSALLPILCWVLLIPVETFRVLPVQGDLYRYNEPNDHILKGLLPIQVHFYRYIEAIDCI</sequence>